<dbReference type="HOGENOM" id="CLU_126433_1_1_11"/>
<evidence type="ECO:0000313" key="6">
    <source>
        <dbReference type="EMBL" id="AJE44455.1"/>
    </source>
</evidence>
<evidence type="ECO:0000313" key="7">
    <source>
        <dbReference type="EMBL" id="QEV42938.1"/>
    </source>
</evidence>
<dbReference type="Proteomes" id="UP000031526">
    <property type="component" value="Chromosome"/>
</dbReference>
<dbReference type="AlphaFoldDB" id="A0A0B5DT63"/>
<feature type="transmembrane region" description="Helical" evidence="5">
    <location>
        <begin position="89"/>
        <end position="109"/>
    </location>
</feature>
<comment type="subcellular location">
    <subcellularLocation>
        <location evidence="1">Membrane</location>
        <topology evidence="1">Multi-pass membrane protein</topology>
    </subcellularLocation>
</comment>
<keyword evidence="2 5" id="KW-0812">Transmembrane</keyword>
<keyword evidence="8" id="KW-1185">Reference proteome</keyword>
<sequence>MIVVSAVFAALLLASAGGKLARQEMQMTTLRKVGFPEDKAWLLGACEVAGAGGLVLGVWRPPLAIAASCGLILYFLGAIASHVRIRDFAVAPAVMMLALAAATAVLGGFTA</sequence>
<dbReference type="STRING" id="40318.SNOD_34095"/>
<accession>A0A0B5DT63</accession>
<protein>
    <submittedName>
        <fullName evidence="7">DoxX family protein</fullName>
    </submittedName>
</protein>
<feature type="transmembrane region" description="Helical" evidence="5">
    <location>
        <begin position="40"/>
        <end position="59"/>
    </location>
</feature>
<organism evidence="6 8">
    <name type="scientific">Streptomyces nodosus</name>
    <dbReference type="NCBI Taxonomy" id="40318"/>
    <lineage>
        <taxon>Bacteria</taxon>
        <taxon>Bacillati</taxon>
        <taxon>Actinomycetota</taxon>
        <taxon>Actinomycetes</taxon>
        <taxon>Kitasatosporales</taxon>
        <taxon>Streptomycetaceae</taxon>
        <taxon>Streptomyces</taxon>
    </lineage>
</organism>
<evidence type="ECO:0000313" key="9">
    <source>
        <dbReference type="Proteomes" id="UP000325763"/>
    </source>
</evidence>
<dbReference type="Pfam" id="PF13564">
    <property type="entry name" value="DoxX_2"/>
    <property type="match status" value="1"/>
</dbReference>
<feature type="transmembrane region" description="Helical" evidence="5">
    <location>
        <begin position="64"/>
        <end position="83"/>
    </location>
</feature>
<dbReference type="EMBL" id="CP009313">
    <property type="protein sequence ID" value="AJE44455.1"/>
    <property type="molecule type" value="Genomic_DNA"/>
</dbReference>
<dbReference type="KEGG" id="snq:CP978_34320"/>
<keyword evidence="3 5" id="KW-1133">Transmembrane helix</keyword>
<evidence type="ECO:0000256" key="3">
    <source>
        <dbReference type="ARBA" id="ARBA00022989"/>
    </source>
</evidence>
<evidence type="ECO:0000256" key="5">
    <source>
        <dbReference type="SAM" id="Phobius"/>
    </source>
</evidence>
<evidence type="ECO:0000256" key="2">
    <source>
        <dbReference type="ARBA" id="ARBA00022692"/>
    </source>
</evidence>
<evidence type="ECO:0000256" key="1">
    <source>
        <dbReference type="ARBA" id="ARBA00004141"/>
    </source>
</evidence>
<gene>
    <name evidence="7" type="ORF">CP978_34320</name>
    <name evidence="6" type="ORF">SNOD_34095</name>
</gene>
<evidence type="ECO:0000256" key="4">
    <source>
        <dbReference type="ARBA" id="ARBA00023136"/>
    </source>
</evidence>
<dbReference type="InterPro" id="IPR032808">
    <property type="entry name" value="DoxX"/>
</dbReference>
<reference evidence="7 9" key="3">
    <citation type="submission" date="2017-09" db="EMBL/GenBank/DDBJ databases">
        <title>Streptomyces genome completion.</title>
        <authorList>
            <person name="Lee N."/>
            <person name="Cho B.-K."/>
        </authorList>
    </citation>
    <scope>NUCLEOTIDE SEQUENCE [LARGE SCALE GENOMIC DNA]</scope>
    <source>
        <strain evidence="7 9">ATCC 14899</strain>
    </source>
</reference>
<reference evidence="6 8" key="2">
    <citation type="journal article" date="2016" name="Appl. Microbiol. Biotechnol.">
        <title>Exploiting the genome sequence of Streptomyces nodosus for enhanced antibiotic production.</title>
        <authorList>
            <person name="Sweeney P."/>
            <person name="Murphy C.D."/>
            <person name="Caffrey P."/>
        </authorList>
    </citation>
    <scope>NUCLEOTIDE SEQUENCE [LARGE SCALE GENOMIC DNA]</scope>
    <source>
        <strain evidence="6 8">ATCC 14899</strain>
    </source>
</reference>
<dbReference type="EMBL" id="CP023747">
    <property type="protein sequence ID" value="QEV42938.1"/>
    <property type="molecule type" value="Genomic_DNA"/>
</dbReference>
<evidence type="ECO:0000313" key="8">
    <source>
        <dbReference type="Proteomes" id="UP000031526"/>
    </source>
</evidence>
<keyword evidence="4 5" id="KW-0472">Membrane</keyword>
<reference evidence="8" key="1">
    <citation type="submission" date="2014-09" db="EMBL/GenBank/DDBJ databases">
        <title>Sequence of the Streptomyces nodosus genome.</title>
        <authorList>
            <person name="Sweeney P."/>
            <person name="Stephens N."/>
            <person name="Murphy C."/>
            <person name="Caffrey P."/>
        </authorList>
    </citation>
    <scope>NUCLEOTIDE SEQUENCE [LARGE SCALE GENOMIC DNA]</scope>
    <source>
        <strain evidence="8">ATCC 14899</strain>
    </source>
</reference>
<name>A0A0B5DT63_9ACTN</name>
<dbReference type="Proteomes" id="UP000325763">
    <property type="component" value="Chromosome"/>
</dbReference>
<proteinExistence type="predicted"/>
<dbReference type="GO" id="GO:0016020">
    <property type="term" value="C:membrane"/>
    <property type="evidence" value="ECO:0007669"/>
    <property type="project" value="UniProtKB-SubCell"/>
</dbReference>